<dbReference type="AlphaFoldDB" id="A0A699IKV1"/>
<protein>
    <submittedName>
        <fullName evidence="2">Uncharacterized protein</fullName>
    </submittedName>
</protein>
<accession>A0A699IKV1</accession>
<sequence>MTPSHFNNYQSSCNNPQFQQRFSPSQSPQYGSIHPTQHYSTTYPSTPHALTYPSTPYPNAYSSMVHQDAYAQLQSIHQIQYTVSIVNQQTHLAKFLKVNSGLAVPVFKQRDDPIDAINKMMSFLSTKGDCSTSLGETKFICYCHMARQCPKLKKKRDATWFKDKFLLVEAQGSGKVLNEEELEFLADHGVVEGPVTYTIITHNAAYQANDLDAYDSNRDNFSIAKAVLMANLSSYGFNVLFEVPRFENTHNDMLNQSVQEMSYFKQTHLVNYLTNEITIYSNIILYSQYLLKTRNAAAQDTNSSAQQDAMLYLNSCQIK</sequence>
<proteinExistence type="predicted"/>
<reference evidence="2" key="1">
    <citation type="journal article" date="2019" name="Sci. Rep.">
        <title>Draft genome of Tanacetum cinerariifolium, the natural source of mosquito coil.</title>
        <authorList>
            <person name="Yamashiro T."/>
            <person name="Shiraishi A."/>
            <person name="Satake H."/>
            <person name="Nakayama K."/>
        </authorList>
    </citation>
    <scope>NUCLEOTIDE SEQUENCE</scope>
</reference>
<dbReference type="EMBL" id="BKCJ010304047">
    <property type="protein sequence ID" value="GEZ63968.1"/>
    <property type="molecule type" value="Genomic_DNA"/>
</dbReference>
<organism evidence="2">
    <name type="scientific">Tanacetum cinerariifolium</name>
    <name type="common">Dalmatian daisy</name>
    <name type="synonym">Chrysanthemum cinerariifolium</name>
    <dbReference type="NCBI Taxonomy" id="118510"/>
    <lineage>
        <taxon>Eukaryota</taxon>
        <taxon>Viridiplantae</taxon>
        <taxon>Streptophyta</taxon>
        <taxon>Embryophyta</taxon>
        <taxon>Tracheophyta</taxon>
        <taxon>Spermatophyta</taxon>
        <taxon>Magnoliopsida</taxon>
        <taxon>eudicotyledons</taxon>
        <taxon>Gunneridae</taxon>
        <taxon>Pentapetalae</taxon>
        <taxon>asterids</taxon>
        <taxon>campanulids</taxon>
        <taxon>Asterales</taxon>
        <taxon>Asteraceae</taxon>
        <taxon>Asteroideae</taxon>
        <taxon>Anthemideae</taxon>
        <taxon>Anthemidinae</taxon>
        <taxon>Tanacetum</taxon>
    </lineage>
</organism>
<comment type="caution">
    <text evidence="2">The sequence shown here is derived from an EMBL/GenBank/DDBJ whole genome shotgun (WGS) entry which is preliminary data.</text>
</comment>
<feature type="compositionally biased region" description="Low complexity" evidence="1">
    <location>
        <begin position="16"/>
        <end position="29"/>
    </location>
</feature>
<evidence type="ECO:0000256" key="1">
    <source>
        <dbReference type="SAM" id="MobiDB-lite"/>
    </source>
</evidence>
<feature type="region of interest" description="Disordered" evidence="1">
    <location>
        <begin position="1"/>
        <end position="38"/>
    </location>
</feature>
<feature type="compositionally biased region" description="Polar residues" evidence="1">
    <location>
        <begin position="1"/>
        <end position="15"/>
    </location>
</feature>
<name>A0A699IKV1_TANCI</name>
<evidence type="ECO:0000313" key="2">
    <source>
        <dbReference type="EMBL" id="GEZ63968.1"/>
    </source>
</evidence>
<gene>
    <name evidence="2" type="ORF">Tci_535941</name>
</gene>